<dbReference type="OrthoDB" id="4096362at2759"/>
<evidence type="ECO:0000256" key="2">
    <source>
        <dbReference type="ARBA" id="ARBA00004141"/>
    </source>
</evidence>
<comment type="function">
    <text evidence="1 8">Required for growth under high-pressure and low-temperature conditions.</text>
</comment>
<evidence type="ECO:0000256" key="7">
    <source>
        <dbReference type="ARBA" id="ARBA00023136"/>
    </source>
</evidence>
<dbReference type="EMBL" id="CP014246">
    <property type="protein sequence ID" value="AMD21770.1"/>
    <property type="molecule type" value="Genomic_DNA"/>
</dbReference>
<feature type="transmembrane region" description="Helical" evidence="8">
    <location>
        <begin position="86"/>
        <end position="112"/>
    </location>
</feature>
<dbReference type="PANTHER" id="PTHR40021">
    <property type="entry name" value="DEFECT AT LOW TEMPERATURE PROTEIN 1"/>
    <property type="match status" value="1"/>
</dbReference>
<proteinExistence type="inferred from homology"/>
<protein>
    <recommendedName>
        <fullName evidence="4 8">Defect at low temperature protein 1</fullName>
    </recommendedName>
</protein>
<evidence type="ECO:0000256" key="4">
    <source>
        <dbReference type="ARBA" id="ARBA00021353"/>
    </source>
</evidence>
<evidence type="ECO:0000256" key="9">
    <source>
        <dbReference type="SAM" id="MobiDB-lite"/>
    </source>
</evidence>
<evidence type="ECO:0000256" key="3">
    <source>
        <dbReference type="ARBA" id="ARBA00005550"/>
    </source>
</evidence>
<evidence type="ECO:0000256" key="6">
    <source>
        <dbReference type="ARBA" id="ARBA00022989"/>
    </source>
</evidence>
<dbReference type="InterPro" id="IPR038869">
    <property type="entry name" value="DLT1"/>
</dbReference>
<feature type="transmembrane region" description="Helical" evidence="8">
    <location>
        <begin position="57"/>
        <end position="80"/>
    </location>
</feature>
<evidence type="ECO:0000256" key="1">
    <source>
        <dbReference type="ARBA" id="ARBA00002489"/>
    </source>
</evidence>
<dbReference type="AlphaFoldDB" id="A0A0X8HUR7"/>
<sequence>MINYYVIIILNLKSQYGFHIKTNELEEDRNKLKRICDEIAFEMSLNIPTWSRRLCSLLLLLLVILFSLAMPIDCIVRASMTPNDALNMFIVFGALIVIAVMSVVLGVGRILVFRSCMQEIPKRYIPITDRDIPNKECRDQINKFLKFTHDFRRKFSKPVEMVVHDGLEPPKSLNAVHDNKIPPLVNYQTCVKIIADRLKFQGIFINNAELDINLGTTFAQQVHAHFPSTGEHTKLAEKYIDLYETIRYQGKPVTRANFIDFMELTLFFSDLLPSAEKEVDRGRTDGILPFIHSTMSQSDASYSASSSGFRLNEELVNLRSWTPSLASPSKSSTAIHLMSSQKEKKSSSTNNSTIDDYYSSTTDSFNSVVRR</sequence>
<comment type="similarity">
    <text evidence="3 8">Belongs to the DLT1 family.</text>
</comment>
<dbReference type="RefSeq" id="XP_017988766.1">
    <property type="nucleotide sequence ID" value="XM_018133108.1"/>
</dbReference>
<evidence type="ECO:0000256" key="8">
    <source>
        <dbReference type="RuleBase" id="RU367100"/>
    </source>
</evidence>
<reference evidence="10 11" key="1">
    <citation type="submission" date="2016-01" db="EMBL/GenBank/DDBJ databases">
        <title>Genome sequence of the yeast Holleya sinecauda.</title>
        <authorList>
            <person name="Dietrich F.S."/>
        </authorList>
    </citation>
    <scope>NUCLEOTIDE SEQUENCE [LARGE SCALE GENOMIC DNA]</scope>
    <source>
        <strain evidence="10 11">ATCC 58844</strain>
    </source>
</reference>
<evidence type="ECO:0000256" key="5">
    <source>
        <dbReference type="ARBA" id="ARBA00022692"/>
    </source>
</evidence>
<dbReference type="GeneID" id="28725076"/>
<keyword evidence="7 8" id="KW-0472">Membrane</keyword>
<evidence type="ECO:0000313" key="10">
    <source>
        <dbReference type="EMBL" id="AMD21770.1"/>
    </source>
</evidence>
<dbReference type="PANTHER" id="PTHR40021:SF1">
    <property type="entry name" value="DEFECT AT LOW TEMPERATURE PROTEIN 1"/>
    <property type="match status" value="1"/>
</dbReference>
<dbReference type="STRING" id="45286.A0A0X8HUR7"/>
<evidence type="ECO:0000313" key="11">
    <source>
        <dbReference type="Proteomes" id="UP000243052"/>
    </source>
</evidence>
<feature type="region of interest" description="Disordered" evidence="9">
    <location>
        <begin position="323"/>
        <end position="353"/>
    </location>
</feature>
<feature type="compositionally biased region" description="Polar residues" evidence="9">
    <location>
        <begin position="323"/>
        <end position="334"/>
    </location>
</feature>
<keyword evidence="5 8" id="KW-0812">Transmembrane</keyword>
<organism evidence="10 11">
    <name type="scientific">Eremothecium sinecaudum</name>
    <dbReference type="NCBI Taxonomy" id="45286"/>
    <lineage>
        <taxon>Eukaryota</taxon>
        <taxon>Fungi</taxon>
        <taxon>Dikarya</taxon>
        <taxon>Ascomycota</taxon>
        <taxon>Saccharomycotina</taxon>
        <taxon>Saccharomycetes</taxon>
        <taxon>Saccharomycetales</taxon>
        <taxon>Saccharomycetaceae</taxon>
        <taxon>Eremothecium</taxon>
    </lineage>
</organism>
<keyword evidence="6 8" id="KW-1133">Transmembrane helix</keyword>
<comment type="subcellular location">
    <subcellularLocation>
        <location evidence="2 8">Membrane</location>
        <topology evidence="2 8">Multi-pass membrane protein</topology>
    </subcellularLocation>
</comment>
<dbReference type="GO" id="GO:0016020">
    <property type="term" value="C:membrane"/>
    <property type="evidence" value="ECO:0007669"/>
    <property type="project" value="UniProtKB-SubCell"/>
</dbReference>
<accession>A0A0X8HUR7</accession>
<dbReference type="Proteomes" id="UP000243052">
    <property type="component" value="Chromosome vi"/>
</dbReference>
<keyword evidence="11" id="KW-1185">Reference proteome</keyword>
<gene>
    <name evidence="8" type="primary">DLT1</name>
    <name evidence="10" type="ORF">AW171_hschr63742</name>
</gene>
<name>A0A0X8HUR7_9SACH</name>